<dbReference type="InParanoid" id="A0A6J2YQZ3"/>
<dbReference type="PANTHER" id="PTHR10426">
    <property type="entry name" value="STRICTOSIDINE SYNTHASE-RELATED"/>
    <property type="match status" value="1"/>
</dbReference>
<feature type="compositionally biased region" description="Low complexity" evidence="4">
    <location>
        <begin position="520"/>
        <end position="530"/>
    </location>
</feature>
<dbReference type="PANTHER" id="PTHR10426:SF88">
    <property type="entry name" value="ADIPOCYTE PLASMA MEMBRANE-ASSOCIATED PROTEIN HEMOMUCIN-RELATED"/>
    <property type="match status" value="1"/>
</dbReference>
<name>A0A6J2YQZ3_SITOR</name>
<dbReference type="RefSeq" id="XP_030766488.1">
    <property type="nucleotide sequence ID" value="XM_030910628.1"/>
</dbReference>
<keyword evidence="2" id="KW-0597">Phosphoprotein</keyword>
<evidence type="ECO:0000313" key="7">
    <source>
        <dbReference type="RefSeq" id="XP_030766488.1"/>
    </source>
</evidence>
<feature type="domain" description="Strictosidine synthase conserved region" evidence="5">
    <location>
        <begin position="173"/>
        <end position="256"/>
    </location>
</feature>
<dbReference type="SUPFAM" id="SSF63829">
    <property type="entry name" value="Calcium-dependent phosphotriesterase"/>
    <property type="match status" value="1"/>
</dbReference>
<accession>A0A6J2YQZ3</accession>
<evidence type="ECO:0000256" key="4">
    <source>
        <dbReference type="SAM" id="MobiDB-lite"/>
    </source>
</evidence>
<feature type="region of interest" description="Disordered" evidence="4">
    <location>
        <begin position="421"/>
        <end position="567"/>
    </location>
</feature>
<comment type="similarity">
    <text evidence="1">Belongs to the strictosidine synthase family.</text>
</comment>
<dbReference type="InterPro" id="IPR011042">
    <property type="entry name" value="6-blade_b-propeller_TolB-like"/>
</dbReference>
<dbReference type="Pfam" id="PF20067">
    <property type="entry name" value="SSL_N"/>
    <property type="match status" value="1"/>
</dbReference>
<keyword evidence="3" id="KW-0325">Glycoprotein</keyword>
<evidence type="ECO:0000256" key="1">
    <source>
        <dbReference type="ARBA" id="ARBA00009191"/>
    </source>
</evidence>
<dbReference type="OrthoDB" id="5307922at2759"/>
<reference evidence="7" key="1">
    <citation type="submission" date="2025-08" db="UniProtKB">
        <authorList>
            <consortium name="RefSeq"/>
        </authorList>
    </citation>
    <scope>IDENTIFICATION</scope>
    <source>
        <tissue evidence="7">Gonads</tissue>
    </source>
</reference>
<sequence length="567" mass="62357">MGLRGIIKFIFRRSFEILVIGVLLALLPNLPPYAKVTKPFSVTPAKPFTGKLALNNRLKDVEVWHKGDFHGPECFADYNGELYTGILLGDVVKLTGEHITPVVKFGKPCKSIHEESKCGRPLGLEFDNNGNLFVADAYYGLFQVNIKTGEKKVLVDPETEINGKKPRLFNSIVLASNGDIYWTDSSTDFGLEDGIFTVLSDPSGRLIHYDAKTKRNTVLVDGIHFANGVALSDDEEFVIAAETVQNRIHRYYLKGPKKGTHDIFIDGLPGLPDNLKADGKGGFFVPLVMSTDEDHPILFQSIGPFPLLRKAALRFMGIVEFLFKKLNEVYPNEFSEKTAHYLGSFASGHALLPNHRVTLLRVDRSGNIVDSLHHLDSKIKGISEMHIFRDTLYLGSPFNDYIARIPLDTIGWSDLKVDRVKRSAPTTPKPVTTTTQRPTTTTPRPTTTTPKPTTTTQKPTTTTPRPTTTTQRATTTTTTSKPTTTTAKPTTTTQKPTTTTPKPTAAPAKSINQKQAPPTAAKQEAPQARQAPPPQAKPTVAPVKQQPPASQTPPVKEKPQTAQQVKN</sequence>
<protein>
    <submittedName>
        <fullName evidence="7">Adipocyte plasma membrane-associated protein-like</fullName>
    </submittedName>
</protein>
<organism evidence="6 7">
    <name type="scientific">Sitophilus oryzae</name>
    <name type="common">Rice weevil</name>
    <name type="synonym">Curculio oryzae</name>
    <dbReference type="NCBI Taxonomy" id="7048"/>
    <lineage>
        <taxon>Eukaryota</taxon>
        <taxon>Metazoa</taxon>
        <taxon>Ecdysozoa</taxon>
        <taxon>Arthropoda</taxon>
        <taxon>Hexapoda</taxon>
        <taxon>Insecta</taxon>
        <taxon>Pterygota</taxon>
        <taxon>Neoptera</taxon>
        <taxon>Endopterygota</taxon>
        <taxon>Coleoptera</taxon>
        <taxon>Polyphaga</taxon>
        <taxon>Cucujiformia</taxon>
        <taxon>Curculionidae</taxon>
        <taxon>Dryophthorinae</taxon>
        <taxon>Sitophilus</taxon>
    </lineage>
</organism>
<dbReference type="KEGG" id="soy:115890400"/>
<dbReference type="GO" id="GO:0016787">
    <property type="term" value="F:hydrolase activity"/>
    <property type="evidence" value="ECO:0007669"/>
    <property type="project" value="TreeGrafter"/>
</dbReference>
<keyword evidence="6" id="KW-1185">Reference proteome</keyword>
<dbReference type="AlphaFoldDB" id="A0A6J2YQZ3"/>
<evidence type="ECO:0000313" key="6">
    <source>
        <dbReference type="Proteomes" id="UP000504635"/>
    </source>
</evidence>
<dbReference type="FunCoup" id="A0A6J2YQZ3">
    <property type="interactions" value="805"/>
</dbReference>
<dbReference type="InterPro" id="IPR018119">
    <property type="entry name" value="Strictosidine_synth_cons-reg"/>
</dbReference>
<dbReference type="GeneID" id="115890400"/>
<dbReference type="Gene3D" id="2.120.10.30">
    <property type="entry name" value="TolB, C-terminal domain"/>
    <property type="match status" value="1"/>
</dbReference>
<evidence type="ECO:0000259" key="5">
    <source>
        <dbReference type="Pfam" id="PF03088"/>
    </source>
</evidence>
<proteinExistence type="inferred from homology"/>
<gene>
    <name evidence="7" type="primary">LOC115890400</name>
</gene>
<dbReference type="Proteomes" id="UP000504635">
    <property type="component" value="Unplaced"/>
</dbReference>
<dbReference type="Pfam" id="PF03088">
    <property type="entry name" value="Str_synth"/>
    <property type="match status" value="1"/>
</dbReference>
<evidence type="ECO:0000256" key="3">
    <source>
        <dbReference type="ARBA" id="ARBA00023180"/>
    </source>
</evidence>
<feature type="compositionally biased region" description="Low complexity" evidence="4">
    <location>
        <begin position="424"/>
        <end position="509"/>
    </location>
</feature>
<dbReference type="GO" id="GO:0012505">
    <property type="term" value="C:endomembrane system"/>
    <property type="evidence" value="ECO:0007669"/>
    <property type="project" value="TreeGrafter"/>
</dbReference>
<evidence type="ECO:0000256" key="2">
    <source>
        <dbReference type="ARBA" id="ARBA00022553"/>
    </source>
</evidence>
<dbReference type="FunFam" id="2.120.10.30:FF:000065">
    <property type="entry name" value="Hemomucin"/>
    <property type="match status" value="1"/>
</dbReference>